<gene>
    <name evidence="7" type="primary">nusA</name>
    <name evidence="10" type="ORF">CUN48_09435</name>
</gene>
<dbReference type="GO" id="GO:0003723">
    <property type="term" value="F:RNA binding"/>
    <property type="evidence" value="ECO:0007669"/>
    <property type="project" value="UniProtKB-UniRule"/>
</dbReference>
<dbReference type="AlphaFoldDB" id="A0A2M8QBY5"/>
<reference evidence="10 11" key="1">
    <citation type="submission" date="2017-11" db="EMBL/GenBank/DDBJ databases">
        <title>Evolution of Phototrophy in the Chloroflexi Phylum Driven by Horizontal Gene Transfer.</title>
        <authorList>
            <person name="Ward L.M."/>
            <person name="Hemp J."/>
            <person name="Shih P.M."/>
            <person name="Mcglynn S.E."/>
            <person name="Fischer W."/>
        </authorList>
    </citation>
    <scope>NUCLEOTIDE SEQUENCE [LARGE SCALE GENOMIC DNA]</scope>
    <source>
        <strain evidence="10">JP3_7</strain>
    </source>
</reference>
<dbReference type="FunFam" id="3.30.1480.10:FF:000002">
    <property type="entry name" value="Transcription termination/antitermination protein NusA"/>
    <property type="match status" value="1"/>
</dbReference>
<comment type="function">
    <text evidence="7">Participates in both transcription termination and antitermination.</text>
</comment>
<comment type="similarity">
    <text evidence="7">Belongs to the NusA family.</text>
</comment>
<dbReference type="Pfam" id="PF00575">
    <property type="entry name" value="S1"/>
    <property type="match status" value="1"/>
</dbReference>
<dbReference type="SUPFAM" id="SSF50249">
    <property type="entry name" value="Nucleic acid-binding proteins"/>
    <property type="match status" value="1"/>
</dbReference>
<feature type="compositionally biased region" description="Acidic residues" evidence="8">
    <location>
        <begin position="557"/>
        <end position="568"/>
    </location>
</feature>
<dbReference type="EMBL" id="PGTN01000056">
    <property type="protein sequence ID" value="PJF47305.1"/>
    <property type="molecule type" value="Genomic_DNA"/>
</dbReference>
<dbReference type="InterPro" id="IPR013735">
    <property type="entry name" value="TF_NusA_N"/>
</dbReference>
<name>A0A2M8QBY5_9CHLR</name>
<evidence type="ECO:0000256" key="3">
    <source>
        <dbReference type="ARBA" id="ARBA00022814"/>
    </source>
</evidence>
<feature type="compositionally biased region" description="Basic and acidic residues" evidence="8">
    <location>
        <begin position="578"/>
        <end position="600"/>
    </location>
</feature>
<dbReference type="FunFam" id="3.30.300.20:FF:000002">
    <property type="entry name" value="Transcription termination/antitermination protein NusA"/>
    <property type="match status" value="1"/>
</dbReference>
<dbReference type="Pfam" id="PF08529">
    <property type="entry name" value="NusA_N"/>
    <property type="match status" value="1"/>
</dbReference>
<dbReference type="InterPro" id="IPR015946">
    <property type="entry name" value="KH_dom-like_a/b"/>
</dbReference>
<dbReference type="Gene3D" id="2.40.50.140">
    <property type="entry name" value="Nucleic acid-binding proteins"/>
    <property type="match status" value="1"/>
</dbReference>
<evidence type="ECO:0000256" key="6">
    <source>
        <dbReference type="ARBA" id="ARBA00023163"/>
    </source>
</evidence>
<dbReference type="PANTHER" id="PTHR22648:SF0">
    <property type="entry name" value="TRANSCRIPTION TERMINATION_ANTITERMINATION PROTEIN NUSA"/>
    <property type="match status" value="1"/>
</dbReference>
<dbReference type="SUPFAM" id="SSF47789">
    <property type="entry name" value="C-terminal domain of RNA polymerase alpha subunit"/>
    <property type="match status" value="1"/>
</dbReference>
<dbReference type="PANTHER" id="PTHR22648">
    <property type="entry name" value="TRANSCRIPTION TERMINATION FACTOR NUSA"/>
    <property type="match status" value="1"/>
</dbReference>
<feature type="region of interest" description="Disordered" evidence="8">
    <location>
        <begin position="556"/>
        <end position="621"/>
    </location>
</feature>
<dbReference type="GO" id="GO:0006353">
    <property type="term" value="P:DNA-templated transcription termination"/>
    <property type="evidence" value="ECO:0007669"/>
    <property type="project" value="UniProtKB-UniRule"/>
</dbReference>
<sequence>MKSEFALALNQIGAERSLPREIITKVIESALVQSYRKYANVMNSQNVAAQVDMDSGDVRIFVEKEVVEAVMDDRTEISLEDALKQKPDAVLGDCIMVDVTPKDFGRIAAQNAKQLIVQKLREAERDSQYSHLVDREGEIVTGTVQSVNSAAVIVNLGRSEATLPRKEQIPNEKYEVQQHLCAYVIEVKRTNRGPQVTLSRAHKNFLRRLLEREVPEVSNGLVEIKSIVREPGSRSKVAVAALQPNIDPVGACVGQRGTRIQNIINELRGEKIDVIEWSADPTVYIAKALGPAKVMAVHPTEDKSASVIVPNDQLSLAIGREGQNARLAARLTGWRIDIKSSSEALGEALNKISEDPDLRVWVGDEILQALPTLRELLVRQRALPTALTPEEFTLVKRVVDSVYAYEVARRSNADHLKPVIQKAQAEERRQARQAALSAIPQAAYAMPLEELGLSPRVAQHIIAAGIVSVGQLLEHSVRGDEGLLAIEGIGPKALNEIKQALDKAVGQWKVAPESTQTNAGAGAHAPAAQPVTEAAAPKVEETTEEAQQYFIEAMSEGADEDEDEDEGEAAGAKPAKPKQKDAKGKKPPKDRLLVYDEELGRVVTQHLRKPGRYGDLDDLEI</sequence>
<feature type="compositionally biased region" description="Low complexity" evidence="8">
    <location>
        <begin position="519"/>
        <end position="537"/>
    </location>
</feature>
<dbReference type="GO" id="GO:0003700">
    <property type="term" value="F:DNA-binding transcription factor activity"/>
    <property type="evidence" value="ECO:0007669"/>
    <property type="project" value="InterPro"/>
</dbReference>
<evidence type="ECO:0000256" key="7">
    <source>
        <dbReference type="HAMAP-Rule" id="MF_00945"/>
    </source>
</evidence>
<evidence type="ECO:0000313" key="11">
    <source>
        <dbReference type="Proteomes" id="UP000230790"/>
    </source>
</evidence>
<comment type="caution">
    <text evidence="10">The sequence shown here is derived from an EMBL/GenBank/DDBJ whole genome shotgun (WGS) entry which is preliminary data.</text>
</comment>
<dbReference type="SUPFAM" id="SSF54814">
    <property type="entry name" value="Prokaryotic type KH domain (KH-domain type II)"/>
    <property type="match status" value="2"/>
</dbReference>
<dbReference type="SMART" id="SM00316">
    <property type="entry name" value="S1"/>
    <property type="match status" value="1"/>
</dbReference>
<dbReference type="Pfam" id="PF13184">
    <property type="entry name" value="KH_NusA_1st"/>
    <property type="match status" value="1"/>
</dbReference>
<dbReference type="GO" id="GO:0003677">
    <property type="term" value="F:DNA binding"/>
    <property type="evidence" value="ECO:0007669"/>
    <property type="project" value="InterPro"/>
</dbReference>
<dbReference type="Gene3D" id="1.10.150.20">
    <property type="entry name" value="5' to 3' exonuclease, C-terminal subdomain"/>
    <property type="match status" value="1"/>
</dbReference>
<comment type="subunit">
    <text evidence="7">Monomer. Binds directly to the core enzyme of the DNA-dependent RNA polymerase and to nascent RNA.</text>
</comment>
<dbReference type="SUPFAM" id="SSF69705">
    <property type="entry name" value="Transcription factor NusA, N-terminal domain"/>
    <property type="match status" value="1"/>
</dbReference>
<dbReference type="InterPro" id="IPR058582">
    <property type="entry name" value="KH_NusA_2nd"/>
</dbReference>
<dbReference type="InterPro" id="IPR036555">
    <property type="entry name" value="NusA_N_sf"/>
</dbReference>
<evidence type="ECO:0000256" key="2">
    <source>
        <dbReference type="ARBA" id="ARBA00022490"/>
    </source>
</evidence>
<comment type="subcellular location">
    <subcellularLocation>
        <location evidence="7">Cytoplasm</location>
    </subcellularLocation>
</comment>
<feature type="region of interest" description="Disordered" evidence="8">
    <location>
        <begin position="512"/>
        <end position="543"/>
    </location>
</feature>
<dbReference type="InterPro" id="IPR004087">
    <property type="entry name" value="KH_dom"/>
</dbReference>
<feature type="domain" description="S1 motif" evidence="9">
    <location>
        <begin position="137"/>
        <end position="201"/>
    </location>
</feature>
<protein>
    <recommendedName>
        <fullName evidence="7">Transcription termination/antitermination protein NusA</fullName>
    </recommendedName>
</protein>
<dbReference type="Pfam" id="PF03118">
    <property type="entry name" value="RNA_pol_A_CTD"/>
    <property type="match status" value="1"/>
</dbReference>
<dbReference type="Gene3D" id="3.30.300.20">
    <property type="match status" value="2"/>
</dbReference>
<dbReference type="InterPro" id="IPR009019">
    <property type="entry name" value="KH_sf_prok-type"/>
</dbReference>
<keyword evidence="6 7" id="KW-0804">Transcription</keyword>
<dbReference type="CDD" id="cd02134">
    <property type="entry name" value="KH-II_NusA_rpt1"/>
    <property type="match status" value="1"/>
</dbReference>
<keyword evidence="5 7" id="KW-0805">Transcription regulation</keyword>
<dbReference type="CDD" id="cd04455">
    <property type="entry name" value="S1_NusA"/>
    <property type="match status" value="1"/>
</dbReference>
<keyword evidence="2 7" id="KW-0963">Cytoplasm</keyword>
<dbReference type="InterPro" id="IPR030842">
    <property type="entry name" value="TF_NusA_bacterial"/>
</dbReference>
<dbReference type="NCBIfam" id="TIGR01953">
    <property type="entry name" value="NusA"/>
    <property type="match status" value="1"/>
</dbReference>
<dbReference type="Pfam" id="PF26594">
    <property type="entry name" value="KH_NusA_2nd"/>
    <property type="match status" value="1"/>
</dbReference>
<dbReference type="InterPro" id="IPR011260">
    <property type="entry name" value="RNAP_asu_C"/>
</dbReference>
<dbReference type="SMART" id="SM00322">
    <property type="entry name" value="KH"/>
    <property type="match status" value="2"/>
</dbReference>
<evidence type="ECO:0000259" key="9">
    <source>
        <dbReference type="PROSITE" id="PS50126"/>
    </source>
</evidence>
<dbReference type="GO" id="GO:0003899">
    <property type="term" value="F:DNA-directed RNA polymerase activity"/>
    <property type="evidence" value="ECO:0007669"/>
    <property type="project" value="InterPro"/>
</dbReference>
<dbReference type="PROSITE" id="PS50126">
    <property type="entry name" value="S1"/>
    <property type="match status" value="1"/>
</dbReference>
<accession>A0A2M8QBY5</accession>
<dbReference type="HAMAP" id="MF_00945_B">
    <property type="entry name" value="NusA_B"/>
    <property type="match status" value="1"/>
</dbReference>
<dbReference type="CDD" id="cd22529">
    <property type="entry name" value="KH-II_NusA_rpt2"/>
    <property type="match status" value="1"/>
</dbReference>
<dbReference type="GO" id="GO:0031564">
    <property type="term" value="P:transcription antitermination"/>
    <property type="evidence" value="ECO:0007669"/>
    <property type="project" value="UniProtKB-UniRule"/>
</dbReference>
<dbReference type="Proteomes" id="UP000230790">
    <property type="component" value="Unassembled WGS sequence"/>
</dbReference>
<keyword evidence="3 7" id="KW-0889">Transcription antitermination</keyword>
<dbReference type="InterPro" id="IPR010213">
    <property type="entry name" value="TF_NusA"/>
</dbReference>
<evidence type="ECO:0000256" key="4">
    <source>
        <dbReference type="ARBA" id="ARBA00022884"/>
    </source>
</evidence>
<proteinExistence type="inferred from homology"/>
<evidence type="ECO:0000256" key="5">
    <source>
        <dbReference type="ARBA" id="ARBA00023015"/>
    </source>
</evidence>
<keyword evidence="4 7" id="KW-0694">RNA-binding</keyword>
<evidence type="ECO:0000313" key="10">
    <source>
        <dbReference type="EMBL" id="PJF47305.1"/>
    </source>
</evidence>
<dbReference type="InterPro" id="IPR003029">
    <property type="entry name" value="S1_domain"/>
</dbReference>
<keyword evidence="1 7" id="KW-0806">Transcription termination</keyword>
<evidence type="ECO:0000256" key="8">
    <source>
        <dbReference type="SAM" id="MobiDB-lite"/>
    </source>
</evidence>
<dbReference type="GO" id="GO:0005829">
    <property type="term" value="C:cytosol"/>
    <property type="evidence" value="ECO:0007669"/>
    <property type="project" value="TreeGrafter"/>
</dbReference>
<organism evidence="10 11">
    <name type="scientific">Candidatus Thermofonsia Clade 3 bacterium</name>
    <dbReference type="NCBI Taxonomy" id="2364212"/>
    <lineage>
        <taxon>Bacteria</taxon>
        <taxon>Bacillati</taxon>
        <taxon>Chloroflexota</taxon>
        <taxon>Candidatus Thermofontia</taxon>
        <taxon>Candidatus Thermofonsia Clade 3</taxon>
    </lineage>
</organism>
<evidence type="ECO:0000256" key="1">
    <source>
        <dbReference type="ARBA" id="ARBA00022472"/>
    </source>
</evidence>
<dbReference type="PROSITE" id="PS50084">
    <property type="entry name" value="KH_TYPE_1"/>
    <property type="match status" value="1"/>
</dbReference>
<dbReference type="InterPro" id="IPR012340">
    <property type="entry name" value="NA-bd_OB-fold"/>
</dbReference>
<dbReference type="InterPro" id="IPR025249">
    <property type="entry name" value="TF_NusA_KH_1st"/>
</dbReference>
<dbReference type="Gene3D" id="3.30.1480.10">
    <property type="entry name" value="NusA, N-terminal domain"/>
    <property type="match status" value="1"/>
</dbReference>
<dbReference type="FunFam" id="3.30.300.20:FF:000005">
    <property type="entry name" value="Transcription termination/antitermination protein NusA"/>
    <property type="match status" value="1"/>
</dbReference>